<sequence>MSDDWVQRALQLLQEARRMDLVRGEALKMLHPARKALDGVAAALWACSPSLRVRSAEAQVRVVRAVGTFCRRLGLALVGQSLPLHHVRLKAGVRGDLRMWRKFLEFFNGIPLQAWKDCEWDAQIIF</sequence>
<name>A0AAV7UPK8_PLEWA</name>
<protein>
    <submittedName>
        <fullName evidence="1">Uncharacterized protein</fullName>
    </submittedName>
</protein>
<keyword evidence="2" id="KW-1185">Reference proteome</keyword>
<evidence type="ECO:0000313" key="2">
    <source>
        <dbReference type="Proteomes" id="UP001066276"/>
    </source>
</evidence>
<accession>A0AAV7UPK8</accession>
<organism evidence="1 2">
    <name type="scientific">Pleurodeles waltl</name>
    <name type="common">Iberian ribbed newt</name>
    <dbReference type="NCBI Taxonomy" id="8319"/>
    <lineage>
        <taxon>Eukaryota</taxon>
        <taxon>Metazoa</taxon>
        <taxon>Chordata</taxon>
        <taxon>Craniata</taxon>
        <taxon>Vertebrata</taxon>
        <taxon>Euteleostomi</taxon>
        <taxon>Amphibia</taxon>
        <taxon>Batrachia</taxon>
        <taxon>Caudata</taxon>
        <taxon>Salamandroidea</taxon>
        <taxon>Salamandridae</taxon>
        <taxon>Pleurodelinae</taxon>
        <taxon>Pleurodeles</taxon>
    </lineage>
</organism>
<proteinExistence type="predicted"/>
<dbReference type="AlphaFoldDB" id="A0AAV7UPK8"/>
<reference evidence="1" key="1">
    <citation type="journal article" date="2022" name="bioRxiv">
        <title>Sequencing and chromosome-scale assembly of the giantPleurodeles waltlgenome.</title>
        <authorList>
            <person name="Brown T."/>
            <person name="Elewa A."/>
            <person name="Iarovenko S."/>
            <person name="Subramanian E."/>
            <person name="Araus A.J."/>
            <person name="Petzold A."/>
            <person name="Susuki M."/>
            <person name="Suzuki K.-i.T."/>
            <person name="Hayashi T."/>
            <person name="Toyoda A."/>
            <person name="Oliveira C."/>
            <person name="Osipova E."/>
            <person name="Leigh N.D."/>
            <person name="Simon A."/>
            <person name="Yun M.H."/>
        </authorList>
    </citation>
    <scope>NUCLEOTIDE SEQUENCE</scope>
    <source>
        <strain evidence="1">20211129_DDA</strain>
        <tissue evidence="1">Liver</tissue>
    </source>
</reference>
<dbReference type="EMBL" id="JANPWB010000004">
    <property type="protein sequence ID" value="KAJ1190984.1"/>
    <property type="molecule type" value="Genomic_DNA"/>
</dbReference>
<evidence type="ECO:0000313" key="1">
    <source>
        <dbReference type="EMBL" id="KAJ1190984.1"/>
    </source>
</evidence>
<gene>
    <name evidence="1" type="ORF">NDU88_000301</name>
</gene>
<dbReference type="Proteomes" id="UP001066276">
    <property type="component" value="Chromosome 2_2"/>
</dbReference>
<comment type="caution">
    <text evidence="1">The sequence shown here is derived from an EMBL/GenBank/DDBJ whole genome shotgun (WGS) entry which is preliminary data.</text>
</comment>